<dbReference type="PANTHER" id="PTHR21310:SF40">
    <property type="entry name" value="AMINOGLYCOSIDE PHOSPHOTRANSFERASE DOMAIN-CONTAINING PROTEIN-RELATED"/>
    <property type="match status" value="1"/>
</dbReference>
<evidence type="ECO:0000259" key="1">
    <source>
        <dbReference type="Pfam" id="PF01636"/>
    </source>
</evidence>
<feature type="domain" description="Aminoglycoside phosphotransferase" evidence="1">
    <location>
        <begin position="65"/>
        <end position="275"/>
    </location>
</feature>
<dbReference type="Pfam" id="PF01636">
    <property type="entry name" value="APH"/>
    <property type="match status" value="1"/>
</dbReference>
<dbReference type="InterPro" id="IPR041726">
    <property type="entry name" value="ACAD10_11_N"/>
</dbReference>
<organism evidence="2">
    <name type="scientific">Streptomyces sp. NBC_00093</name>
    <dbReference type="NCBI Taxonomy" id="2975649"/>
    <lineage>
        <taxon>Bacteria</taxon>
        <taxon>Bacillati</taxon>
        <taxon>Actinomycetota</taxon>
        <taxon>Actinomycetes</taxon>
        <taxon>Kitasatosporales</taxon>
        <taxon>Streptomycetaceae</taxon>
        <taxon>Streptomyces</taxon>
    </lineage>
</organism>
<dbReference type="SUPFAM" id="SSF56112">
    <property type="entry name" value="Protein kinase-like (PK-like)"/>
    <property type="match status" value="1"/>
</dbReference>
<accession>A0AAU2ACM1</accession>
<dbReference type="InterPro" id="IPR011009">
    <property type="entry name" value="Kinase-like_dom_sf"/>
</dbReference>
<dbReference type="PANTHER" id="PTHR21310">
    <property type="entry name" value="AMINOGLYCOSIDE PHOSPHOTRANSFERASE-RELATED-RELATED"/>
    <property type="match status" value="1"/>
</dbReference>
<dbReference type="InterPro" id="IPR002575">
    <property type="entry name" value="Aminoglycoside_PTrfase"/>
</dbReference>
<dbReference type="InterPro" id="IPR051678">
    <property type="entry name" value="AGP_Transferase"/>
</dbReference>
<evidence type="ECO:0000313" key="2">
    <source>
        <dbReference type="EMBL" id="WTT21748.1"/>
    </source>
</evidence>
<dbReference type="EMBL" id="CP108222">
    <property type="protein sequence ID" value="WTT21748.1"/>
    <property type="molecule type" value="Genomic_DNA"/>
</dbReference>
<name>A0AAU2ACM1_9ACTN</name>
<dbReference type="Gene3D" id="3.90.1200.10">
    <property type="match status" value="1"/>
</dbReference>
<reference evidence="2" key="1">
    <citation type="submission" date="2022-10" db="EMBL/GenBank/DDBJ databases">
        <title>The complete genomes of actinobacterial strains from the NBC collection.</title>
        <authorList>
            <person name="Joergensen T.S."/>
            <person name="Alvarez Arevalo M."/>
            <person name="Sterndorff E.B."/>
            <person name="Faurdal D."/>
            <person name="Vuksanovic O."/>
            <person name="Mourched A.-S."/>
            <person name="Charusanti P."/>
            <person name="Shaw S."/>
            <person name="Blin K."/>
            <person name="Weber T."/>
        </authorList>
    </citation>
    <scope>NUCLEOTIDE SEQUENCE</scope>
    <source>
        <strain evidence="2">NBC_00093</strain>
    </source>
</reference>
<dbReference type="AlphaFoldDB" id="A0AAU2ACM1"/>
<proteinExistence type="predicted"/>
<protein>
    <submittedName>
        <fullName evidence="2">Phosphotransferase family protein</fullName>
    </submittedName>
</protein>
<dbReference type="CDD" id="cd05154">
    <property type="entry name" value="ACAD10_11_N-like"/>
    <property type="match status" value="1"/>
</dbReference>
<gene>
    <name evidence="2" type="ORF">OHA22_42570</name>
</gene>
<dbReference type="Gene3D" id="3.30.200.20">
    <property type="entry name" value="Phosphorylase Kinase, domain 1"/>
    <property type="match status" value="1"/>
</dbReference>
<sequence>MPVPLQRDAGTTSERLAVWFAARLPDATDVAVSGLDVPTGSGFTNETLTIRPTWRDAQGAARTHVAILRVAPTRHQVHPDSRFAAQVRLQRILAADTDLPVPPVLWHEEDPAVLGAPFMIMERVDGRVPADVPSYHRSGWIADLAPTERRALWSAGLGVLARLHALDPAALGLDFLTAGDSRPYLLRQLDHYESHFAFYAPHEPPAARRALAWLRAHRPPESGPARLLWGDARLGNLIFQGLSPVAVLDWDMAETGPAESDLAWFLHLDRHLSEGIGVPRLTGLPGRAETVRHYERLTGTRLRHLEYYEVFAAFRFCLITARVTALLSTHGRIPPGPEIPLHRNATRLLETVLAERSPTPSTTSSDR</sequence>